<proteinExistence type="predicted"/>
<dbReference type="STRING" id="404692.A0A0J7B5Q3"/>
<name>A0A0J7B5Q3_COCIT</name>
<feature type="region of interest" description="Disordered" evidence="1">
    <location>
        <begin position="239"/>
        <end position="261"/>
    </location>
</feature>
<gene>
    <name evidence="2" type="ORF">CIRG_04903</name>
</gene>
<dbReference type="AlphaFoldDB" id="A0A0J7B5Q3"/>
<reference evidence="3" key="1">
    <citation type="journal article" date="2010" name="Genome Res.">
        <title>Population genomic sequencing of Coccidioides fungi reveals recent hybridization and transposon control.</title>
        <authorList>
            <person name="Neafsey D.E."/>
            <person name="Barker B.M."/>
            <person name="Sharpton T.J."/>
            <person name="Stajich J.E."/>
            <person name="Park D.J."/>
            <person name="Whiston E."/>
            <person name="Hung C.-Y."/>
            <person name="McMahan C."/>
            <person name="White J."/>
            <person name="Sykes S."/>
            <person name="Heiman D."/>
            <person name="Young S."/>
            <person name="Zeng Q."/>
            <person name="Abouelleil A."/>
            <person name="Aftuck L."/>
            <person name="Bessette D."/>
            <person name="Brown A."/>
            <person name="FitzGerald M."/>
            <person name="Lui A."/>
            <person name="Macdonald J.P."/>
            <person name="Priest M."/>
            <person name="Orbach M.J."/>
            <person name="Galgiani J.N."/>
            <person name="Kirkland T.N."/>
            <person name="Cole G.T."/>
            <person name="Birren B.W."/>
            <person name="Henn M.R."/>
            <person name="Taylor J.W."/>
            <person name="Rounsley S.D."/>
        </authorList>
    </citation>
    <scope>NUCLEOTIDE SEQUENCE [LARGE SCALE GENOMIC DNA]</scope>
    <source>
        <strain evidence="3">RMSCC 2394</strain>
    </source>
</reference>
<evidence type="ECO:0000256" key="1">
    <source>
        <dbReference type="SAM" id="MobiDB-lite"/>
    </source>
</evidence>
<evidence type="ECO:0000313" key="2">
    <source>
        <dbReference type="EMBL" id="KMP05222.1"/>
    </source>
</evidence>
<feature type="compositionally biased region" description="Polar residues" evidence="1">
    <location>
        <begin position="240"/>
        <end position="260"/>
    </location>
</feature>
<dbReference type="EMBL" id="DS028095">
    <property type="protein sequence ID" value="KMP05222.1"/>
    <property type="molecule type" value="Genomic_DNA"/>
</dbReference>
<evidence type="ECO:0000313" key="3">
    <source>
        <dbReference type="Proteomes" id="UP000054565"/>
    </source>
</evidence>
<sequence length="433" mass="48214">MEWVGSALRKWAGSCFPCVLPENERRTPIHREQRPGVERVVPIYNNQQPKAIPPMKLVIYGDLPSPNEPHPPFLNISKWKTEGRDLASKLNKRKGLLSRVLSTNEQKRRMISAPTNFRRVPTQVNRRLSFRPLELSIYLPGNRLPDLPEFCDFDLDGPRVPPKAIWSPSFNSHHRRYSDTPSTFSVPRKPVGSLRNRSSLIGDQDSFIGHRSTLSDSRLSQSMSSPSINRFNSKRIALHNRSQSSPVASPTSPIGSNINGETPPLVGGNLLYSPVANSSAPSSPLSDFAMSTVPKTPPTRSDSFAHWLMNSPSSPNSVQQTLPKHSSSYTKRCRQISDSTVSTATSFTAASRRTHSLASSMTSAGTLYQSTPVRDVSDKTYELPLDNVSRGKLDYPRYEEVYPTIYESGQYRFTPTLPDSPRTFGTADIGLAF</sequence>
<dbReference type="Proteomes" id="UP000054565">
    <property type="component" value="Unassembled WGS sequence"/>
</dbReference>
<accession>A0A0J7B5Q3</accession>
<dbReference type="OrthoDB" id="3595619at2759"/>
<organism evidence="2 3">
    <name type="scientific">Coccidioides immitis RMSCC 2394</name>
    <dbReference type="NCBI Taxonomy" id="404692"/>
    <lineage>
        <taxon>Eukaryota</taxon>
        <taxon>Fungi</taxon>
        <taxon>Dikarya</taxon>
        <taxon>Ascomycota</taxon>
        <taxon>Pezizomycotina</taxon>
        <taxon>Eurotiomycetes</taxon>
        <taxon>Eurotiomycetidae</taxon>
        <taxon>Onygenales</taxon>
        <taxon>Onygenaceae</taxon>
        <taxon>Coccidioides</taxon>
    </lineage>
</organism>
<feature type="region of interest" description="Disordered" evidence="1">
    <location>
        <begin position="171"/>
        <end position="198"/>
    </location>
</feature>
<protein>
    <submittedName>
        <fullName evidence="2">Uncharacterized protein</fullName>
    </submittedName>
</protein>